<dbReference type="Gene3D" id="3.40.190.10">
    <property type="entry name" value="Periplasmic binding protein-like II"/>
    <property type="match status" value="2"/>
</dbReference>
<evidence type="ECO:0000256" key="3">
    <source>
        <dbReference type="ARBA" id="ARBA00023125"/>
    </source>
</evidence>
<keyword evidence="2" id="KW-0805">Transcription regulation</keyword>
<dbReference type="Proteomes" id="UP000016368">
    <property type="component" value="Unassembled WGS sequence"/>
</dbReference>
<dbReference type="InterPro" id="IPR000847">
    <property type="entry name" value="LysR_HTH_N"/>
</dbReference>
<comment type="caution">
    <text evidence="6">The sequence shown here is derived from an EMBL/GenBank/DDBJ whole genome shotgun (WGS) entry which is preliminary data.</text>
</comment>
<evidence type="ECO:0000256" key="1">
    <source>
        <dbReference type="ARBA" id="ARBA00009437"/>
    </source>
</evidence>
<protein>
    <submittedName>
        <fullName evidence="6">Transcriptional regulator LysR family protein</fullName>
    </submittedName>
</protein>
<dbReference type="Gene3D" id="1.10.10.10">
    <property type="entry name" value="Winged helix-like DNA-binding domain superfamily/Winged helix DNA-binding domain"/>
    <property type="match status" value="1"/>
</dbReference>
<dbReference type="SUPFAM" id="SSF53850">
    <property type="entry name" value="Periplasmic binding protein-like II"/>
    <property type="match status" value="1"/>
</dbReference>
<dbReference type="SUPFAM" id="SSF46785">
    <property type="entry name" value="Winged helix' DNA-binding domain"/>
    <property type="match status" value="1"/>
</dbReference>
<dbReference type="GO" id="GO:0003700">
    <property type="term" value="F:DNA-binding transcription factor activity"/>
    <property type="evidence" value="ECO:0007669"/>
    <property type="project" value="InterPro"/>
</dbReference>
<dbReference type="OrthoDB" id="8807047at2"/>
<keyword evidence="4" id="KW-0804">Transcription</keyword>
<gene>
    <name evidence="6" type="ORF">HGR_15049</name>
</gene>
<evidence type="ECO:0000256" key="4">
    <source>
        <dbReference type="ARBA" id="ARBA00023163"/>
    </source>
</evidence>
<dbReference type="Pfam" id="PF00126">
    <property type="entry name" value="HTH_1"/>
    <property type="match status" value="1"/>
</dbReference>
<sequence length="305" mass="33378">MSSRLDSRSLALFLAVADTLSFRQAAETLHMSQPPLSRAIRELEERLGVRLFDRGSKGVSLTDAGRKLLPYARSIGRMLREAEASLAHEGLPQSLRIGLTSAVEPAWFGGLAERIQEQHPGTAVSVVVDTSPRLVRQLRVGRLAAAFIALPTETSELDVAELGRMPMMVAIPSSHVLARRRTVRLADLATDVIFWFERARQPAFYDHCQRVFAHHGFAPRKVKEPTDHHVLLADVASGRGIALLPSSFAGLRRAGVSYRTLIEGEDLAVGIGLATPRDKEVMRDLLVVAALGVAKMREIKASRTG</sequence>
<reference evidence="6 7" key="1">
    <citation type="journal article" date="2011" name="EMBO J.">
        <title>Structural diversity of bacterial flagellar motors.</title>
        <authorList>
            <person name="Chen S."/>
            <person name="Beeby M."/>
            <person name="Murphy G.E."/>
            <person name="Leadbetter J.R."/>
            <person name="Hendrixson D.R."/>
            <person name="Briegel A."/>
            <person name="Li Z."/>
            <person name="Shi J."/>
            <person name="Tocheva E.I."/>
            <person name="Muller A."/>
            <person name="Dobro M.J."/>
            <person name="Jensen G.J."/>
        </authorList>
    </citation>
    <scope>NUCLEOTIDE SEQUENCE [LARGE SCALE GENOMIC DNA]</scope>
    <source>
        <strain evidence="6 7">ATCC 19624</strain>
    </source>
</reference>
<dbReference type="GO" id="GO:0032993">
    <property type="term" value="C:protein-DNA complex"/>
    <property type="evidence" value="ECO:0007669"/>
    <property type="project" value="TreeGrafter"/>
</dbReference>
<dbReference type="PANTHER" id="PTHR30346">
    <property type="entry name" value="TRANSCRIPTIONAL DUAL REGULATOR HCAR-RELATED"/>
    <property type="match status" value="1"/>
</dbReference>
<dbReference type="PRINTS" id="PR00039">
    <property type="entry name" value="HTHLYSR"/>
</dbReference>
<name>F3KX21_9BURK</name>
<organism evidence="6 7">
    <name type="scientific">Hylemonella gracilis ATCC 19624</name>
    <dbReference type="NCBI Taxonomy" id="887062"/>
    <lineage>
        <taxon>Bacteria</taxon>
        <taxon>Pseudomonadati</taxon>
        <taxon>Pseudomonadota</taxon>
        <taxon>Betaproteobacteria</taxon>
        <taxon>Burkholderiales</taxon>
        <taxon>Comamonadaceae</taxon>
        <taxon>Hylemonella</taxon>
    </lineage>
</organism>
<dbReference type="CDD" id="cd08414">
    <property type="entry name" value="PBP2_LTTR_aromatics_like"/>
    <property type="match status" value="1"/>
</dbReference>
<dbReference type="PROSITE" id="PS50931">
    <property type="entry name" value="HTH_LYSR"/>
    <property type="match status" value="1"/>
</dbReference>
<dbReference type="STRING" id="887062.HGR_15049"/>
<dbReference type="InterPro" id="IPR036388">
    <property type="entry name" value="WH-like_DNA-bd_sf"/>
</dbReference>
<dbReference type="Pfam" id="PF03466">
    <property type="entry name" value="LysR_substrate"/>
    <property type="match status" value="1"/>
</dbReference>
<dbReference type="GO" id="GO:0003677">
    <property type="term" value="F:DNA binding"/>
    <property type="evidence" value="ECO:0007669"/>
    <property type="project" value="UniProtKB-KW"/>
</dbReference>
<dbReference type="PANTHER" id="PTHR30346:SF17">
    <property type="entry name" value="LYSR FAMILY TRANSCRIPTIONAL REGULATOR"/>
    <property type="match status" value="1"/>
</dbReference>
<dbReference type="FunFam" id="1.10.10.10:FF:000001">
    <property type="entry name" value="LysR family transcriptional regulator"/>
    <property type="match status" value="1"/>
</dbReference>
<dbReference type="RefSeq" id="WP_006299133.1">
    <property type="nucleotide sequence ID" value="NZ_AEGR01000093.1"/>
</dbReference>
<dbReference type="InterPro" id="IPR036390">
    <property type="entry name" value="WH_DNA-bd_sf"/>
</dbReference>
<evidence type="ECO:0000313" key="6">
    <source>
        <dbReference type="EMBL" id="EGI75808.1"/>
    </source>
</evidence>
<evidence type="ECO:0000256" key="2">
    <source>
        <dbReference type="ARBA" id="ARBA00023015"/>
    </source>
</evidence>
<comment type="similarity">
    <text evidence="1">Belongs to the LysR transcriptional regulatory family.</text>
</comment>
<accession>F3KX21</accession>
<keyword evidence="3" id="KW-0238">DNA-binding</keyword>
<dbReference type="EMBL" id="AEGR01000093">
    <property type="protein sequence ID" value="EGI75808.1"/>
    <property type="molecule type" value="Genomic_DNA"/>
</dbReference>
<evidence type="ECO:0000259" key="5">
    <source>
        <dbReference type="PROSITE" id="PS50931"/>
    </source>
</evidence>
<evidence type="ECO:0000313" key="7">
    <source>
        <dbReference type="Proteomes" id="UP000016368"/>
    </source>
</evidence>
<dbReference type="eggNOG" id="COG0583">
    <property type="taxonomic scope" value="Bacteria"/>
</dbReference>
<proteinExistence type="inferred from homology"/>
<feature type="domain" description="HTH lysR-type" evidence="5">
    <location>
        <begin position="5"/>
        <end position="62"/>
    </location>
</feature>
<dbReference type="AlphaFoldDB" id="F3KX21"/>
<dbReference type="InterPro" id="IPR005119">
    <property type="entry name" value="LysR_subst-bd"/>
</dbReference>
<keyword evidence="7" id="KW-1185">Reference proteome</keyword>